<dbReference type="EMBL" id="VDCQ01000058">
    <property type="protein sequence ID" value="TNJ62498.1"/>
    <property type="molecule type" value="Genomic_DNA"/>
</dbReference>
<evidence type="ECO:0000313" key="2">
    <source>
        <dbReference type="EMBL" id="TNJ62498.1"/>
    </source>
</evidence>
<dbReference type="AlphaFoldDB" id="A0A5C4T063"/>
<sequence>MQTRARYSVTDLREAILEGKLGPRPDILSVTGSSSIYQTTQFPSSMIKYHNYYLLLRVEAYFGACSHTADQLDMAAAVQFSGLFLDTVLRDERLPVQIAAMDAYLGVVYPHSNHCTEVFEIPAGTPIEKAKQRDALIADMADIQASRQVALIGVVNPLVEAIQQRGGICLPCDLQLQETQWGEAVEPDMERVLDRADSVICTAMTLGNGTFDRILERVGERKVPLIVYAQTGSAIAAQFMGKGVTALIAEPFPFTQFSAAASQLYCYTSGKEKGDAYEL</sequence>
<feature type="domain" description="Putative heavy-metal chelation" evidence="1">
    <location>
        <begin position="139"/>
        <end position="224"/>
    </location>
</feature>
<name>A0A5C4T063_9BACL</name>
<dbReference type="Gene3D" id="3.40.50.11590">
    <property type="match status" value="1"/>
</dbReference>
<dbReference type="Pfam" id="PF04016">
    <property type="entry name" value="DUF364"/>
    <property type="match status" value="1"/>
</dbReference>
<dbReference type="SUPFAM" id="SSF159713">
    <property type="entry name" value="Dhaf3308-like"/>
    <property type="match status" value="1"/>
</dbReference>
<keyword evidence="3" id="KW-1185">Reference proteome</keyword>
<gene>
    <name evidence="2" type="ORF">FE784_30495</name>
</gene>
<dbReference type="OrthoDB" id="6017773at2"/>
<comment type="caution">
    <text evidence="2">The sequence shown here is derived from an EMBL/GenBank/DDBJ whole genome shotgun (WGS) entry which is preliminary data.</text>
</comment>
<protein>
    <recommendedName>
        <fullName evidence="1">Putative heavy-metal chelation domain-containing protein</fullName>
    </recommendedName>
</protein>
<proteinExistence type="predicted"/>
<reference evidence="2 3" key="1">
    <citation type="submission" date="2019-05" db="EMBL/GenBank/DDBJ databases">
        <title>We sequenced the genome of Paenibacillus hemerocallicola KCTC 33185 for further insight into its adaptation and study the phylogeny of Paenibacillus.</title>
        <authorList>
            <person name="Narsing Rao M.P."/>
        </authorList>
    </citation>
    <scope>NUCLEOTIDE SEQUENCE [LARGE SCALE GENOMIC DNA]</scope>
    <source>
        <strain evidence="2 3">KCTC 33185</strain>
    </source>
</reference>
<evidence type="ECO:0000259" key="1">
    <source>
        <dbReference type="Pfam" id="PF04016"/>
    </source>
</evidence>
<dbReference type="InterPro" id="IPR007161">
    <property type="entry name" value="DUF364"/>
</dbReference>
<organism evidence="2 3">
    <name type="scientific">Paenibacillus hemerocallicola</name>
    <dbReference type="NCBI Taxonomy" id="1172614"/>
    <lineage>
        <taxon>Bacteria</taxon>
        <taxon>Bacillati</taxon>
        <taxon>Bacillota</taxon>
        <taxon>Bacilli</taxon>
        <taxon>Bacillales</taxon>
        <taxon>Paenibacillaceae</taxon>
        <taxon>Paenibacillus</taxon>
    </lineage>
</organism>
<dbReference type="Proteomes" id="UP000307943">
    <property type="component" value="Unassembled WGS sequence"/>
</dbReference>
<evidence type="ECO:0000313" key="3">
    <source>
        <dbReference type="Proteomes" id="UP000307943"/>
    </source>
</evidence>
<accession>A0A5C4T063</accession>